<dbReference type="Pfam" id="PF00440">
    <property type="entry name" value="TetR_N"/>
    <property type="match status" value="1"/>
</dbReference>
<dbReference type="SUPFAM" id="SSF46689">
    <property type="entry name" value="Homeodomain-like"/>
    <property type="match status" value="1"/>
</dbReference>
<protein>
    <submittedName>
        <fullName evidence="4">TetR family transcriptional regulator</fullName>
    </submittedName>
</protein>
<comment type="caution">
    <text evidence="4">The sequence shown here is derived from an EMBL/GenBank/DDBJ whole genome shotgun (WGS) entry which is preliminary data.</text>
</comment>
<proteinExistence type="predicted"/>
<feature type="domain" description="HTH tetR-type" evidence="3">
    <location>
        <begin position="4"/>
        <end position="64"/>
    </location>
</feature>
<name>A0A495IVH5_9SPHI</name>
<evidence type="ECO:0000256" key="2">
    <source>
        <dbReference type="PROSITE-ProRule" id="PRU00335"/>
    </source>
</evidence>
<dbReference type="Proteomes" id="UP000268007">
    <property type="component" value="Unassembled WGS sequence"/>
</dbReference>
<dbReference type="InterPro" id="IPR009057">
    <property type="entry name" value="Homeodomain-like_sf"/>
</dbReference>
<dbReference type="PANTHER" id="PTHR43479:SF11">
    <property type="entry name" value="ACREF_ENVCD OPERON REPRESSOR-RELATED"/>
    <property type="match status" value="1"/>
</dbReference>
<keyword evidence="1 2" id="KW-0238">DNA-binding</keyword>
<sequence length="193" mass="22629">MLDDKIREDIISAATGVFETYGLVKVTMLDISQASKKARSSLYYYFKNKTEVFDAVVEKKMKEVFDSCSAMLSKEASLTDNMETYHINKLKAIKDMVRQYSLVFRDLRHDPSLLFLKMRFMLEDENALIDKVLRWAIEKKEIKEMSVQDSRFLAETMVVALRSFEQEIVLFDRFPNFEEKLTWVIAIFCNGLK</sequence>
<dbReference type="GO" id="GO:0003677">
    <property type="term" value="F:DNA binding"/>
    <property type="evidence" value="ECO:0007669"/>
    <property type="project" value="UniProtKB-UniRule"/>
</dbReference>
<dbReference type="InterPro" id="IPR001647">
    <property type="entry name" value="HTH_TetR"/>
</dbReference>
<dbReference type="EMBL" id="RBKU01000001">
    <property type="protein sequence ID" value="RKR80755.1"/>
    <property type="molecule type" value="Genomic_DNA"/>
</dbReference>
<dbReference type="PANTHER" id="PTHR43479">
    <property type="entry name" value="ACREF/ENVCD OPERON REPRESSOR-RELATED"/>
    <property type="match status" value="1"/>
</dbReference>
<dbReference type="Gene3D" id="1.10.357.10">
    <property type="entry name" value="Tetracycline Repressor, domain 2"/>
    <property type="match status" value="1"/>
</dbReference>
<dbReference type="Gene3D" id="1.10.10.60">
    <property type="entry name" value="Homeodomain-like"/>
    <property type="match status" value="1"/>
</dbReference>
<dbReference type="PRINTS" id="PR00455">
    <property type="entry name" value="HTHTETR"/>
</dbReference>
<evidence type="ECO:0000313" key="4">
    <source>
        <dbReference type="EMBL" id="RKR80755.1"/>
    </source>
</evidence>
<dbReference type="AlphaFoldDB" id="A0A495IVH5"/>
<dbReference type="InterPro" id="IPR050624">
    <property type="entry name" value="HTH-type_Tx_Regulator"/>
</dbReference>
<evidence type="ECO:0000259" key="3">
    <source>
        <dbReference type="PROSITE" id="PS50977"/>
    </source>
</evidence>
<evidence type="ECO:0000313" key="5">
    <source>
        <dbReference type="Proteomes" id="UP000268007"/>
    </source>
</evidence>
<gene>
    <name evidence="4" type="ORF">BDD43_0889</name>
</gene>
<accession>A0A495IVH5</accession>
<feature type="DNA-binding region" description="H-T-H motif" evidence="2">
    <location>
        <begin position="27"/>
        <end position="46"/>
    </location>
</feature>
<reference evidence="4 5" key="1">
    <citation type="submission" date="2018-10" db="EMBL/GenBank/DDBJ databases">
        <title>Genomic Encyclopedia of Archaeal and Bacterial Type Strains, Phase II (KMG-II): from individual species to whole genera.</title>
        <authorList>
            <person name="Goeker M."/>
        </authorList>
    </citation>
    <scope>NUCLEOTIDE SEQUENCE [LARGE SCALE GENOMIC DNA]</scope>
    <source>
        <strain evidence="4 5">DSM 18602</strain>
    </source>
</reference>
<organism evidence="4 5">
    <name type="scientific">Mucilaginibacter gracilis</name>
    <dbReference type="NCBI Taxonomy" id="423350"/>
    <lineage>
        <taxon>Bacteria</taxon>
        <taxon>Pseudomonadati</taxon>
        <taxon>Bacteroidota</taxon>
        <taxon>Sphingobacteriia</taxon>
        <taxon>Sphingobacteriales</taxon>
        <taxon>Sphingobacteriaceae</taxon>
        <taxon>Mucilaginibacter</taxon>
    </lineage>
</organism>
<dbReference type="PROSITE" id="PS50977">
    <property type="entry name" value="HTH_TETR_2"/>
    <property type="match status" value="1"/>
</dbReference>
<keyword evidence="5" id="KW-1185">Reference proteome</keyword>
<evidence type="ECO:0000256" key="1">
    <source>
        <dbReference type="ARBA" id="ARBA00023125"/>
    </source>
</evidence>